<feature type="transmembrane region" description="Helical" evidence="2">
    <location>
        <begin position="46"/>
        <end position="68"/>
    </location>
</feature>
<name>A0A226D995_FOLCA</name>
<protein>
    <submittedName>
        <fullName evidence="3">Uncharacterized protein</fullName>
    </submittedName>
</protein>
<feature type="region of interest" description="Disordered" evidence="1">
    <location>
        <begin position="125"/>
        <end position="184"/>
    </location>
</feature>
<sequence length="480" mass="55105">MGQNSTTDSYPPRPAPLPDTVCCRFGRNSYFQFSNRSSQNMDDETVVIILTILIAVLVVIGLIFGYFYRRWKRRSQQLQDIHRPGCRSVYQDVFSTNSSQEISGTHRSHVPEARRVYQDISPLSGLEHGRELPSSTRQQSDSSRRNYEHPSYANVMKLTQVAPARGGSSAQSQFSRGTSEDDPFRMDGWGHMQVSEPIVRGRPSPQRFDAVNELVELRVQIFNTAYYDHEHMKDSYESDSDSDSFDSIVQQAYEAKKSTGNEILRKIQNDLVLDKELNLAISVEESNIIIGVDATPHNIGGYFINLAQKRGEFYSFPVDKLPWTLTPIQNKAGNPAEFEMKNLIFALYLWKNELPQNSSKVIVFTDNFDYYKKQTPYGLRAHRFVRHLQNCEGIQIQVRVKGTNEADIEDHAKFVKPADDFSRKRFKEGRDFLGTHFKESTKAKEQLKRMKANHSTFKHMQCESCKFEEDSPSLHSVVIN</sequence>
<gene>
    <name evidence="3" type="ORF">Fcan01_24160</name>
</gene>
<keyword evidence="2" id="KW-0812">Transmembrane</keyword>
<dbReference type="AlphaFoldDB" id="A0A226D995"/>
<dbReference type="Proteomes" id="UP000198287">
    <property type="component" value="Unassembled WGS sequence"/>
</dbReference>
<evidence type="ECO:0000256" key="1">
    <source>
        <dbReference type="SAM" id="MobiDB-lite"/>
    </source>
</evidence>
<dbReference type="OrthoDB" id="8293295at2759"/>
<keyword evidence="2" id="KW-1133">Transmembrane helix</keyword>
<reference evidence="3 4" key="1">
    <citation type="submission" date="2015-12" db="EMBL/GenBank/DDBJ databases">
        <title>The genome of Folsomia candida.</title>
        <authorList>
            <person name="Faddeeva A."/>
            <person name="Derks M.F."/>
            <person name="Anvar Y."/>
            <person name="Smit S."/>
            <person name="Van Straalen N."/>
            <person name="Roelofs D."/>
        </authorList>
    </citation>
    <scope>NUCLEOTIDE SEQUENCE [LARGE SCALE GENOMIC DNA]</scope>
    <source>
        <strain evidence="3 4">VU population</strain>
        <tissue evidence="3">Whole body</tissue>
    </source>
</reference>
<dbReference type="EMBL" id="LNIX01000030">
    <property type="protein sequence ID" value="OXA41191.1"/>
    <property type="molecule type" value="Genomic_DNA"/>
</dbReference>
<evidence type="ECO:0000256" key="2">
    <source>
        <dbReference type="SAM" id="Phobius"/>
    </source>
</evidence>
<keyword evidence="2" id="KW-0472">Membrane</keyword>
<organism evidence="3 4">
    <name type="scientific">Folsomia candida</name>
    <name type="common">Springtail</name>
    <dbReference type="NCBI Taxonomy" id="158441"/>
    <lineage>
        <taxon>Eukaryota</taxon>
        <taxon>Metazoa</taxon>
        <taxon>Ecdysozoa</taxon>
        <taxon>Arthropoda</taxon>
        <taxon>Hexapoda</taxon>
        <taxon>Collembola</taxon>
        <taxon>Entomobryomorpha</taxon>
        <taxon>Isotomoidea</taxon>
        <taxon>Isotomidae</taxon>
        <taxon>Proisotominae</taxon>
        <taxon>Folsomia</taxon>
    </lineage>
</organism>
<proteinExistence type="predicted"/>
<comment type="caution">
    <text evidence="3">The sequence shown here is derived from an EMBL/GenBank/DDBJ whole genome shotgun (WGS) entry which is preliminary data.</text>
</comment>
<keyword evidence="4" id="KW-1185">Reference proteome</keyword>
<feature type="compositionally biased region" description="Polar residues" evidence="1">
    <location>
        <begin position="168"/>
        <end position="177"/>
    </location>
</feature>
<accession>A0A226D995</accession>
<evidence type="ECO:0000313" key="3">
    <source>
        <dbReference type="EMBL" id="OXA41191.1"/>
    </source>
</evidence>
<evidence type="ECO:0000313" key="4">
    <source>
        <dbReference type="Proteomes" id="UP000198287"/>
    </source>
</evidence>